<dbReference type="InterPro" id="IPR054207">
    <property type="entry name" value="DUF6913"/>
</dbReference>
<dbReference type="EMBL" id="JBHMEY010000003">
    <property type="protein sequence ID" value="MFB9095150.1"/>
    <property type="molecule type" value="Genomic_DNA"/>
</dbReference>
<protein>
    <submittedName>
        <fullName evidence="1">DUF6913 domain-containing protein</fullName>
    </submittedName>
</protein>
<sequence>MFSRIIKEFFLKKTIKKWLWEYNLEGSEGKINTVGVVVDATYFFDKEQLVSEIKSMSKDFKEIKILVYQDKMKGKNIEHELVFSIKDIGFGGKINKKVVQDFVDYPFDLLINYFDEEKIPLLLVSKMSKAKFKVGFSNVDARIHHFMLSMELNKYKEFVSESFKYLKILNKI</sequence>
<evidence type="ECO:0000313" key="2">
    <source>
        <dbReference type="Proteomes" id="UP001589607"/>
    </source>
</evidence>
<organism evidence="1 2">
    <name type="scientific">Flavobacterium jumunjinense</name>
    <dbReference type="NCBI Taxonomy" id="998845"/>
    <lineage>
        <taxon>Bacteria</taxon>
        <taxon>Pseudomonadati</taxon>
        <taxon>Bacteroidota</taxon>
        <taxon>Flavobacteriia</taxon>
        <taxon>Flavobacteriales</taxon>
        <taxon>Flavobacteriaceae</taxon>
        <taxon>Flavobacterium</taxon>
    </lineage>
</organism>
<accession>A0ABV5GIE5</accession>
<evidence type="ECO:0000313" key="1">
    <source>
        <dbReference type="EMBL" id="MFB9095150.1"/>
    </source>
</evidence>
<dbReference type="Proteomes" id="UP001589607">
    <property type="component" value="Unassembled WGS sequence"/>
</dbReference>
<reference evidence="1 2" key="1">
    <citation type="submission" date="2024-09" db="EMBL/GenBank/DDBJ databases">
        <authorList>
            <person name="Sun Q."/>
            <person name="Mori K."/>
        </authorList>
    </citation>
    <scope>NUCLEOTIDE SEQUENCE [LARGE SCALE GENOMIC DNA]</scope>
    <source>
        <strain evidence="1 2">CECT 7955</strain>
    </source>
</reference>
<keyword evidence="2" id="KW-1185">Reference proteome</keyword>
<comment type="caution">
    <text evidence="1">The sequence shown here is derived from an EMBL/GenBank/DDBJ whole genome shotgun (WGS) entry which is preliminary data.</text>
</comment>
<dbReference type="Pfam" id="PF21857">
    <property type="entry name" value="DUF6913"/>
    <property type="match status" value="1"/>
</dbReference>
<name>A0ABV5GIE5_9FLAO</name>
<proteinExistence type="predicted"/>
<dbReference type="RefSeq" id="WP_236456725.1">
    <property type="nucleotide sequence ID" value="NZ_CBCSGE010000025.1"/>
</dbReference>
<gene>
    <name evidence="1" type="ORF">ACFFVF_01365</name>
</gene>